<reference evidence="2 3" key="1">
    <citation type="journal article" date="2017" name="Curr. Biol.">
        <title>Genome architecture and evolution of a unichromosomal asexual nematode.</title>
        <authorList>
            <person name="Fradin H."/>
            <person name="Zegar C."/>
            <person name="Gutwein M."/>
            <person name="Lucas J."/>
            <person name="Kovtun M."/>
            <person name="Corcoran D."/>
            <person name="Baugh L.R."/>
            <person name="Kiontke K."/>
            <person name="Gunsalus K."/>
            <person name="Fitch D.H."/>
            <person name="Piano F."/>
        </authorList>
    </citation>
    <scope>NUCLEOTIDE SEQUENCE [LARGE SCALE GENOMIC DNA]</scope>
    <source>
        <strain evidence="2">PF1309</strain>
    </source>
</reference>
<dbReference type="EMBL" id="LIAE01005513">
    <property type="protein sequence ID" value="PAV93283.1"/>
    <property type="molecule type" value="Genomic_DNA"/>
</dbReference>
<evidence type="ECO:0000313" key="2">
    <source>
        <dbReference type="EMBL" id="PAV93283.1"/>
    </source>
</evidence>
<dbReference type="Proteomes" id="UP000218231">
    <property type="component" value="Unassembled WGS sequence"/>
</dbReference>
<organism evidence="2 3">
    <name type="scientific">Diploscapter pachys</name>
    <dbReference type="NCBI Taxonomy" id="2018661"/>
    <lineage>
        <taxon>Eukaryota</taxon>
        <taxon>Metazoa</taxon>
        <taxon>Ecdysozoa</taxon>
        <taxon>Nematoda</taxon>
        <taxon>Chromadorea</taxon>
        <taxon>Rhabditida</taxon>
        <taxon>Rhabditina</taxon>
        <taxon>Rhabditomorpha</taxon>
        <taxon>Rhabditoidea</taxon>
        <taxon>Rhabditidae</taxon>
        <taxon>Diploscapter</taxon>
    </lineage>
</organism>
<gene>
    <name evidence="2" type="ORF">WR25_26393</name>
</gene>
<dbReference type="AlphaFoldDB" id="A0A2A2M4F5"/>
<name>A0A2A2M4F5_9BILA</name>
<evidence type="ECO:0000256" key="1">
    <source>
        <dbReference type="SAM" id="MobiDB-lite"/>
    </source>
</evidence>
<protein>
    <submittedName>
        <fullName evidence="2">Uncharacterized protein</fullName>
    </submittedName>
</protein>
<feature type="region of interest" description="Disordered" evidence="1">
    <location>
        <begin position="55"/>
        <end position="74"/>
    </location>
</feature>
<comment type="caution">
    <text evidence="2">The sequence shown here is derived from an EMBL/GenBank/DDBJ whole genome shotgun (WGS) entry which is preliminary data.</text>
</comment>
<proteinExistence type="predicted"/>
<evidence type="ECO:0000313" key="3">
    <source>
        <dbReference type="Proteomes" id="UP000218231"/>
    </source>
</evidence>
<accession>A0A2A2M4F5</accession>
<feature type="region of interest" description="Disordered" evidence="1">
    <location>
        <begin position="98"/>
        <end position="162"/>
    </location>
</feature>
<sequence>MAAGHVLGREPIEAQIGVVGAPLLGEQQHEPGFVGNLRPAGATVIARRGLRTAVQHDHQRGPGLPGLGPKSVRSLSRSSPWAVVMASAMRWPTRRPIVSDKRGMLGSPTGRDHRRTRLAASHNMGVGEPKASADQSRDRDVHYRTSRSTRLPPPGPGVTCTT</sequence>
<keyword evidence="3" id="KW-1185">Reference proteome</keyword>